<name>A0A0M9AD28_9HYME</name>
<feature type="region of interest" description="Disordered" evidence="1">
    <location>
        <begin position="105"/>
        <end position="128"/>
    </location>
</feature>
<gene>
    <name evidence="2" type="ORF">WN51_01957</name>
</gene>
<organism evidence="2 3">
    <name type="scientific">Melipona quadrifasciata</name>
    <dbReference type="NCBI Taxonomy" id="166423"/>
    <lineage>
        <taxon>Eukaryota</taxon>
        <taxon>Metazoa</taxon>
        <taxon>Ecdysozoa</taxon>
        <taxon>Arthropoda</taxon>
        <taxon>Hexapoda</taxon>
        <taxon>Insecta</taxon>
        <taxon>Pterygota</taxon>
        <taxon>Neoptera</taxon>
        <taxon>Endopterygota</taxon>
        <taxon>Hymenoptera</taxon>
        <taxon>Apocrita</taxon>
        <taxon>Aculeata</taxon>
        <taxon>Apoidea</taxon>
        <taxon>Anthophila</taxon>
        <taxon>Apidae</taxon>
        <taxon>Melipona</taxon>
    </lineage>
</organism>
<evidence type="ECO:0000313" key="3">
    <source>
        <dbReference type="Proteomes" id="UP000053105"/>
    </source>
</evidence>
<dbReference type="EMBL" id="KQ435698">
    <property type="protein sequence ID" value="KOX80669.1"/>
    <property type="molecule type" value="Genomic_DNA"/>
</dbReference>
<accession>A0A0M9AD28</accession>
<feature type="compositionally biased region" description="Acidic residues" evidence="1">
    <location>
        <begin position="48"/>
        <end position="58"/>
    </location>
</feature>
<evidence type="ECO:0000256" key="1">
    <source>
        <dbReference type="SAM" id="MobiDB-lite"/>
    </source>
</evidence>
<keyword evidence="3" id="KW-1185">Reference proteome</keyword>
<evidence type="ECO:0000313" key="2">
    <source>
        <dbReference type="EMBL" id="KOX80669.1"/>
    </source>
</evidence>
<reference evidence="2 3" key="1">
    <citation type="submission" date="2015-07" db="EMBL/GenBank/DDBJ databases">
        <title>The genome of Melipona quadrifasciata.</title>
        <authorList>
            <person name="Pan H."/>
            <person name="Kapheim K."/>
        </authorList>
    </citation>
    <scope>NUCLEOTIDE SEQUENCE [LARGE SCALE GENOMIC DNA]</scope>
    <source>
        <strain evidence="2">0111107301</strain>
        <tissue evidence="2">Whole body</tissue>
    </source>
</reference>
<dbReference type="AlphaFoldDB" id="A0A0M9AD28"/>
<feature type="compositionally biased region" description="Basic and acidic residues" evidence="1">
    <location>
        <begin position="59"/>
        <end position="69"/>
    </location>
</feature>
<feature type="compositionally biased region" description="Basic residues" evidence="1">
    <location>
        <begin position="105"/>
        <end position="116"/>
    </location>
</feature>
<dbReference type="Proteomes" id="UP000053105">
    <property type="component" value="Unassembled WGS sequence"/>
</dbReference>
<dbReference type="OrthoDB" id="10545616at2759"/>
<protein>
    <submittedName>
        <fullName evidence="2">Uncharacterized protein</fullName>
    </submittedName>
</protein>
<sequence>MSRYFSGKLIEKPGWPASFTRRRTFHLVKRWRLVPALALSNAIRSAGDEDEGGEEEKEETGAKAAEKRNQAGRTFQRYDKILSTPSSLVDAHLNAKTIAKAYSKSGKKLVGHRPKSPRPSPLLSSGHWSPESKWGLVARKTMYYVYGINGIESSSSLGPSEPIGRANGPAIEHIAMVTENPIVYYEVKAWAEPAFLFQIHNSTFHSSNVVETPSRGMVTYHIEYIENVVHADDSSSAVRVINCLLLCLRHRYKFVRLTKLSNKSCYCDSKKYTI</sequence>
<feature type="region of interest" description="Disordered" evidence="1">
    <location>
        <begin position="45"/>
        <end position="70"/>
    </location>
</feature>
<proteinExistence type="predicted"/>